<organism evidence="2">
    <name type="scientific">Eucalyptus grandis</name>
    <name type="common">Flooded gum</name>
    <dbReference type="NCBI Taxonomy" id="71139"/>
    <lineage>
        <taxon>Eukaryota</taxon>
        <taxon>Viridiplantae</taxon>
        <taxon>Streptophyta</taxon>
        <taxon>Embryophyta</taxon>
        <taxon>Tracheophyta</taxon>
        <taxon>Spermatophyta</taxon>
        <taxon>Magnoliopsida</taxon>
        <taxon>eudicotyledons</taxon>
        <taxon>Gunneridae</taxon>
        <taxon>Pentapetalae</taxon>
        <taxon>rosids</taxon>
        <taxon>malvids</taxon>
        <taxon>Myrtales</taxon>
        <taxon>Myrtaceae</taxon>
        <taxon>Myrtoideae</taxon>
        <taxon>Eucalypteae</taxon>
        <taxon>Eucalyptus</taxon>
    </lineage>
</organism>
<dbReference type="EMBL" id="KK198754">
    <property type="protein sequence ID" value="KCW84183.1"/>
    <property type="molecule type" value="Genomic_DNA"/>
</dbReference>
<name>A0A059D0C1_EUCGR</name>
<accession>A0A059D0C1</accession>
<dbReference type="Gramene" id="KCW84183">
    <property type="protein sequence ID" value="KCW84183"/>
    <property type="gene ID" value="EUGRSUZ_B01048"/>
</dbReference>
<proteinExistence type="predicted"/>
<keyword evidence="1" id="KW-1133">Transmembrane helix</keyword>
<keyword evidence="1" id="KW-0472">Membrane</keyword>
<reference evidence="2" key="1">
    <citation type="submission" date="2013-07" db="EMBL/GenBank/DDBJ databases">
        <title>The genome of Eucalyptus grandis.</title>
        <authorList>
            <person name="Schmutz J."/>
            <person name="Hayes R."/>
            <person name="Myburg A."/>
            <person name="Tuskan G."/>
            <person name="Grattapaglia D."/>
            <person name="Rokhsar D.S."/>
        </authorList>
    </citation>
    <scope>NUCLEOTIDE SEQUENCE</scope>
    <source>
        <tissue evidence="2">Leaf extractions</tissue>
    </source>
</reference>
<evidence type="ECO:0008006" key="3">
    <source>
        <dbReference type="Google" id="ProtNLM"/>
    </source>
</evidence>
<dbReference type="AlphaFoldDB" id="A0A059D0C1"/>
<keyword evidence="1" id="KW-0812">Transmembrane</keyword>
<protein>
    <recommendedName>
        <fullName evidence="3">EXS domain-containing protein</fullName>
    </recommendedName>
</protein>
<evidence type="ECO:0000313" key="2">
    <source>
        <dbReference type="EMBL" id="KCW84183.1"/>
    </source>
</evidence>
<feature type="transmembrane region" description="Helical" evidence="1">
    <location>
        <begin position="20"/>
        <end position="41"/>
    </location>
</feature>
<evidence type="ECO:0000256" key="1">
    <source>
        <dbReference type="SAM" id="Phobius"/>
    </source>
</evidence>
<sequence>MSADLDNTNYLVSRNHMDDSINSFIESFQALIAIVASLEIIRCGIWNFFRQKGFLLNVVQREDLALPDRSGDCNCEVPKCLQLDHRRRRWM</sequence>
<dbReference type="InParanoid" id="A0A059D0C1"/>
<gene>
    <name evidence="2" type="ORF">EUGRSUZ_B01048</name>
</gene>